<reference evidence="2" key="2">
    <citation type="submission" date="2023-06" db="EMBL/GenBank/DDBJ databases">
        <authorList>
            <consortium name="Lawrence Berkeley National Laboratory"/>
            <person name="Haridas S."/>
            <person name="Hensen N."/>
            <person name="Bonometti L."/>
            <person name="Westerberg I."/>
            <person name="Brannstrom I.O."/>
            <person name="Guillou S."/>
            <person name="Cros-Aarteil S."/>
            <person name="Calhoun S."/>
            <person name="Kuo A."/>
            <person name="Mondo S."/>
            <person name="Pangilinan J."/>
            <person name="Riley R."/>
            <person name="Labutti K."/>
            <person name="Andreopoulos B."/>
            <person name="Lipzen A."/>
            <person name="Chen C."/>
            <person name="Yanf M."/>
            <person name="Daum C."/>
            <person name="Ng V."/>
            <person name="Clum A."/>
            <person name="Steindorff A."/>
            <person name="Ohm R."/>
            <person name="Martin F."/>
            <person name="Silar P."/>
            <person name="Natvig D."/>
            <person name="Lalanne C."/>
            <person name="Gautier V."/>
            <person name="Ament-Velasquez S.L."/>
            <person name="Kruys A."/>
            <person name="Hutchinson M.I."/>
            <person name="Powell A.J."/>
            <person name="Barry K."/>
            <person name="Miller A.N."/>
            <person name="Grigoriev I.V."/>
            <person name="Debuchy R."/>
            <person name="Gladieux P."/>
            <person name="Thoren M.H."/>
            <person name="Johannesson H."/>
        </authorList>
    </citation>
    <scope>NUCLEOTIDE SEQUENCE</scope>
    <source>
        <strain evidence="2">CBS 958.72</strain>
    </source>
</reference>
<reference evidence="2" key="1">
    <citation type="journal article" date="2023" name="Mol. Phylogenet. Evol.">
        <title>Genome-scale phylogeny and comparative genomics of the fungal order Sordariales.</title>
        <authorList>
            <person name="Hensen N."/>
            <person name="Bonometti L."/>
            <person name="Westerberg I."/>
            <person name="Brannstrom I.O."/>
            <person name="Guillou S."/>
            <person name="Cros-Aarteil S."/>
            <person name="Calhoun S."/>
            <person name="Haridas S."/>
            <person name="Kuo A."/>
            <person name="Mondo S."/>
            <person name="Pangilinan J."/>
            <person name="Riley R."/>
            <person name="LaButti K."/>
            <person name="Andreopoulos B."/>
            <person name="Lipzen A."/>
            <person name="Chen C."/>
            <person name="Yan M."/>
            <person name="Daum C."/>
            <person name="Ng V."/>
            <person name="Clum A."/>
            <person name="Steindorff A."/>
            <person name="Ohm R.A."/>
            <person name="Martin F."/>
            <person name="Silar P."/>
            <person name="Natvig D.O."/>
            <person name="Lalanne C."/>
            <person name="Gautier V."/>
            <person name="Ament-Velasquez S.L."/>
            <person name="Kruys A."/>
            <person name="Hutchinson M.I."/>
            <person name="Powell A.J."/>
            <person name="Barry K."/>
            <person name="Miller A.N."/>
            <person name="Grigoriev I.V."/>
            <person name="Debuchy R."/>
            <person name="Gladieux P."/>
            <person name="Hiltunen Thoren M."/>
            <person name="Johannesson H."/>
        </authorList>
    </citation>
    <scope>NUCLEOTIDE SEQUENCE</scope>
    <source>
        <strain evidence="2">CBS 958.72</strain>
    </source>
</reference>
<feature type="compositionally biased region" description="Polar residues" evidence="1">
    <location>
        <begin position="148"/>
        <end position="159"/>
    </location>
</feature>
<dbReference type="EMBL" id="JAULSN010000009">
    <property type="protein sequence ID" value="KAK3364902.1"/>
    <property type="molecule type" value="Genomic_DNA"/>
</dbReference>
<feature type="region of interest" description="Disordered" evidence="1">
    <location>
        <begin position="1"/>
        <end position="92"/>
    </location>
</feature>
<proteinExistence type="predicted"/>
<dbReference type="Proteomes" id="UP001287356">
    <property type="component" value="Unassembled WGS sequence"/>
</dbReference>
<name>A0AAE0MZ90_9PEZI</name>
<organism evidence="2 3">
    <name type="scientific">Lasiosphaeria ovina</name>
    <dbReference type="NCBI Taxonomy" id="92902"/>
    <lineage>
        <taxon>Eukaryota</taxon>
        <taxon>Fungi</taxon>
        <taxon>Dikarya</taxon>
        <taxon>Ascomycota</taxon>
        <taxon>Pezizomycotina</taxon>
        <taxon>Sordariomycetes</taxon>
        <taxon>Sordariomycetidae</taxon>
        <taxon>Sordariales</taxon>
        <taxon>Lasiosphaeriaceae</taxon>
        <taxon>Lasiosphaeria</taxon>
    </lineage>
</organism>
<protein>
    <submittedName>
        <fullName evidence="2">Uncharacterized protein</fullName>
    </submittedName>
</protein>
<evidence type="ECO:0000313" key="2">
    <source>
        <dbReference type="EMBL" id="KAK3364902.1"/>
    </source>
</evidence>
<evidence type="ECO:0000313" key="3">
    <source>
        <dbReference type="Proteomes" id="UP001287356"/>
    </source>
</evidence>
<sequence length="192" mass="20988">MQQQQQLRRSATLAQRWRSDSHSDSNGFAPPRVSRSQIPPSPPWRPSAGPRLPRPVRRRRPRADDHHRPRPKPAKAEGERHEERDTTSPVLATALAMDVLAGHRGLAPAPAPAGHKAQPGTDVLEEGLPALPLPHVTPACSSPRGRTVSCSKRGSSWLQTRPLRRQGPDFLDQFADVVLELTTTSSPTSSSS</sequence>
<feature type="region of interest" description="Disordered" evidence="1">
    <location>
        <begin position="106"/>
        <end position="161"/>
    </location>
</feature>
<accession>A0AAE0MZ90</accession>
<keyword evidence="3" id="KW-1185">Reference proteome</keyword>
<gene>
    <name evidence="2" type="ORF">B0T24DRAFT_420103</name>
</gene>
<dbReference type="AlphaFoldDB" id="A0AAE0MZ90"/>
<feature type="compositionally biased region" description="Basic and acidic residues" evidence="1">
    <location>
        <begin position="74"/>
        <end position="86"/>
    </location>
</feature>
<feature type="compositionally biased region" description="Polar residues" evidence="1">
    <location>
        <begin position="1"/>
        <end position="13"/>
    </location>
</feature>
<comment type="caution">
    <text evidence="2">The sequence shown here is derived from an EMBL/GenBank/DDBJ whole genome shotgun (WGS) entry which is preliminary data.</text>
</comment>
<evidence type="ECO:0000256" key="1">
    <source>
        <dbReference type="SAM" id="MobiDB-lite"/>
    </source>
</evidence>